<dbReference type="KEGG" id="vg:7804668"/>
<dbReference type="SUPFAM" id="SSF101447">
    <property type="entry name" value="Formin homology 2 domain (FH2 domain)"/>
    <property type="match status" value="1"/>
</dbReference>
<protein>
    <recommendedName>
        <fullName evidence="2">WH2 domain-containing protein</fullName>
    </recommendedName>
</protein>
<evidence type="ECO:0000256" key="1">
    <source>
        <dbReference type="SAM" id="MobiDB-lite"/>
    </source>
</evidence>
<evidence type="ECO:0000259" key="2">
    <source>
        <dbReference type="PROSITE" id="PS51082"/>
    </source>
</evidence>
<feature type="domain" description="WH2" evidence="2">
    <location>
        <begin position="305"/>
        <end position="322"/>
    </location>
</feature>
<evidence type="ECO:0000313" key="4">
    <source>
        <dbReference type="Proteomes" id="UP000203846"/>
    </source>
</evidence>
<organism evidence="3 4">
    <name type="scientific">Euproctis pseudoconspersa nucleopolyhedrovirus</name>
    <dbReference type="NCBI Taxonomy" id="307467"/>
    <lineage>
        <taxon>Viruses</taxon>
        <taxon>Viruses incertae sedis</taxon>
        <taxon>Naldaviricetes</taxon>
        <taxon>Lefavirales</taxon>
        <taxon>Baculoviridae</taxon>
        <taxon>Alphabaculovirus</taxon>
        <taxon>Alphabaculovirus eupseudoconspersae</taxon>
    </lineage>
</organism>
<dbReference type="Proteomes" id="UP000203846">
    <property type="component" value="Segment"/>
</dbReference>
<feature type="compositionally biased region" description="Pro residues" evidence="1">
    <location>
        <begin position="234"/>
        <end position="259"/>
    </location>
</feature>
<accession>C3TWR0</accession>
<dbReference type="GO" id="GO:0003779">
    <property type="term" value="F:actin binding"/>
    <property type="evidence" value="ECO:0007669"/>
    <property type="project" value="InterPro"/>
</dbReference>
<keyword evidence="4" id="KW-1185">Reference proteome</keyword>
<feature type="region of interest" description="Disordered" evidence="1">
    <location>
        <begin position="229"/>
        <end position="271"/>
    </location>
</feature>
<dbReference type="OrthoDB" id="26203at10239"/>
<dbReference type="EMBL" id="FJ227128">
    <property type="protein sequence ID" value="ACO53452.1"/>
    <property type="molecule type" value="Genomic_DNA"/>
</dbReference>
<dbReference type="PROSITE" id="PS51082">
    <property type="entry name" value="WH2"/>
    <property type="match status" value="1"/>
</dbReference>
<dbReference type="GeneID" id="7804668"/>
<evidence type="ECO:0000313" key="3">
    <source>
        <dbReference type="EMBL" id="ACO53452.1"/>
    </source>
</evidence>
<name>C3TWR0_9ABAC</name>
<proteinExistence type="predicted"/>
<dbReference type="RefSeq" id="YP_002854612.1">
    <property type="nucleotide sequence ID" value="NC_012639.1"/>
</dbReference>
<reference evidence="3 4" key="1">
    <citation type="journal article" date="2009" name="Virus Genes">
        <title>Morphology and genome of Euproctis pseudoconspersa nucleopolyhedrovirus.</title>
        <authorList>
            <person name="Tang X.D."/>
            <person name="Xiao Q."/>
            <person name="Ma X.C."/>
            <person name="Zhu Z.R."/>
            <person name="Zhang C.X."/>
        </authorList>
    </citation>
    <scope>NUCLEOTIDE SEQUENCE [LARGE SCALE GENOMIC DNA]</scope>
    <source>
        <strain evidence="3 4">Hangzhou</strain>
    </source>
</reference>
<sequence>MSMFGDEQNETDELILESAITHHETSPASALDYLLRNVQQQEPFDLQKFIQSVTLTNVINLKKTVANSKNNFVSLNRLQAIELLTLAERLYNDKAYIDFDVLKVSVTKNNIQQQRRQQQQQQVNLTQINTIQNMVNKISNNNEFRTKLQKIIDQLKNNYTESLLQNFLNVYKKYIQNNEKAASASSSKNIENIFKNIELLDKSMVESQSHDEIDKTDMRSDDTAETKIVNIELTPPPPPPPPPAESLFMPPPPPPPLPSNKPQNFDTKPAATESVTTFTASELADQKNKLTPVRERTADVFDESPKEKMFEQIKRGITLKKTNNLMQIENKMGVGNAKTADVVSDISKAIISKMEAKRIATSDESSESLSEHYDGWSDTEESRNIRNMQSNLNSKLYLLTNENVIKNEKNISELQKARKLIDTGNMNNLNAAHDLLSNYQDKLRLKYDKMYTNPLIVKENLLKPLYLTDIDKFKIAIDDLINRRDYSKALEELEIAQSANVRAQFMLRTMQHLKNLIKSEIVDMETEV</sequence>
<dbReference type="InterPro" id="IPR003124">
    <property type="entry name" value="WH2_dom"/>
</dbReference>